<dbReference type="InterPro" id="IPR036322">
    <property type="entry name" value="WD40_repeat_dom_sf"/>
</dbReference>
<evidence type="ECO:0000256" key="8">
    <source>
        <dbReference type="ARBA" id="ARBA00022801"/>
    </source>
</evidence>
<dbReference type="InterPro" id="IPR036397">
    <property type="entry name" value="RNaseH_sf"/>
</dbReference>
<evidence type="ECO:0000259" key="12">
    <source>
        <dbReference type="PROSITE" id="PS50235"/>
    </source>
</evidence>
<dbReference type="GO" id="GO:0000932">
    <property type="term" value="C:P-body"/>
    <property type="evidence" value="ECO:0007669"/>
    <property type="project" value="TreeGrafter"/>
</dbReference>
<dbReference type="SUPFAM" id="SSF53098">
    <property type="entry name" value="Ribonuclease H-like"/>
    <property type="match status" value="1"/>
</dbReference>
<dbReference type="GO" id="GO:0004535">
    <property type="term" value="F:poly(A)-specific ribonuclease activity"/>
    <property type="evidence" value="ECO:0007669"/>
    <property type="project" value="UniProtKB-UniRule"/>
</dbReference>
<comment type="subcellular location">
    <subcellularLocation>
        <location evidence="2 10">Cytoplasm</location>
    </subcellularLocation>
</comment>
<dbReference type="SUPFAM" id="SSF54001">
    <property type="entry name" value="Cysteine proteinases"/>
    <property type="match status" value="1"/>
</dbReference>
<keyword evidence="9 10" id="KW-0269">Exonuclease</keyword>
<dbReference type="InterPro" id="IPR028889">
    <property type="entry name" value="USP"/>
</dbReference>
<keyword evidence="7 10" id="KW-0479">Metal-binding</keyword>
<keyword evidence="8 10" id="KW-0378">Hydrolase</keyword>
<dbReference type="Pfam" id="PF00929">
    <property type="entry name" value="RNase_T"/>
    <property type="match status" value="1"/>
</dbReference>
<dbReference type="EC" id="3.1.13.4" evidence="10"/>
<feature type="region of interest" description="Disordered" evidence="11">
    <location>
        <begin position="1036"/>
        <end position="1089"/>
    </location>
</feature>
<name>A0A8T9CFY3_9HELO</name>
<comment type="subunit">
    <text evidence="10">Forms a heterotrimer with an asymmetric homodimer of the regulatory subunit PAN3 to form the poly(A)-nuclease (PAN) deadenylation complex.</text>
</comment>
<dbReference type="Pfam" id="PF20770">
    <property type="entry name" value="PAN2_N"/>
    <property type="match status" value="1"/>
</dbReference>
<dbReference type="AlphaFoldDB" id="A0A8T9CFY3"/>
<dbReference type="InterPro" id="IPR038765">
    <property type="entry name" value="Papain-like_cys_pep_sf"/>
</dbReference>
<dbReference type="InterPro" id="IPR028881">
    <property type="entry name" value="PAN2_UCH_dom"/>
</dbReference>
<dbReference type="InterPro" id="IPR048841">
    <property type="entry name" value="PAN2_N"/>
</dbReference>
<comment type="function">
    <text evidence="10">Catalytic subunit of the poly(A)-nuclease (PAN) deadenylation complex, one of two cytoplasmic mRNA deadenylases involved in mRNA turnover. PAN specifically shortens poly(A) tails of RNA and the activity is stimulated by poly(A)-binding protein PAB1. PAN deadenylation is followed by rapid degradation of the shortened mRNA tails by the CCR4-NOT complex. Deadenylated mRNAs are then degraded by two alternative mechanisms, namely exosome-mediated 3'-5' exonucleolytic degradation, or deadenlyation-dependent mRNA decaping and subsequent 5'-3' exonucleolytic degradation by XRN1. May also be involved in post-transcriptional maturation of mRNA poly(A) tails.</text>
</comment>
<comment type="catalytic activity">
    <reaction evidence="1 10">
        <text>Exonucleolytic cleavage of poly(A) to 5'-AMP.</text>
        <dbReference type="EC" id="3.1.13.4"/>
    </reaction>
</comment>
<protein>
    <recommendedName>
        <fullName evidence="10">PAN2-PAN3 deadenylation complex catalytic subunit PAN2</fullName>
        <ecNumber evidence="10">3.1.13.4</ecNumber>
    </recommendedName>
    <alternativeName>
        <fullName evidence="10">PAB1P-dependent poly(A)-specific ribonuclease</fullName>
    </alternativeName>
    <alternativeName>
        <fullName evidence="10">Poly(A)-nuclease deadenylation complex subunit 2</fullName>
        <shortName evidence="10">PAN deadenylation complex subunit 2</shortName>
    </alternativeName>
</protein>
<evidence type="ECO:0000256" key="4">
    <source>
        <dbReference type="ARBA" id="ARBA00022574"/>
    </source>
</evidence>
<evidence type="ECO:0000256" key="5">
    <source>
        <dbReference type="ARBA" id="ARBA00022664"/>
    </source>
</evidence>
<keyword evidence="6 10" id="KW-0540">Nuclease</keyword>
<evidence type="ECO:0000256" key="11">
    <source>
        <dbReference type="SAM" id="MobiDB-lite"/>
    </source>
</evidence>
<dbReference type="Pfam" id="PF13423">
    <property type="entry name" value="UCH_1"/>
    <property type="match status" value="1"/>
</dbReference>
<comment type="domain">
    <text evidence="10">Contains a pseudo-UCH domain. This ubiquitin C-terminal hydrolase (UCH)-like or ubiquitin specific protease (USP)-like domain is predicted to be catalytically inactive because it lacks the active site catalytic triad characteristic of thiol proteases, with residues at the equivalent structural positions that are incompatible with catalysis, and it cannot bind ubiquitin. It functions as a structural scaffold for intra- and intermolecular interactions in the complex.</text>
</comment>
<comment type="similarity">
    <text evidence="10">Belongs to the peptidase C19 family. PAN2 subfamily.</text>
</comment>
<feature type="compositionally biased region" description="Gly residues" evidence="11">
    <location>
        <begin position="1064"/>
        <end position="1089"/>
    </location>
</feature>
<dbReference type="HAMAP" id="MF_03182">
    <property type="entry name" value="PAN2"/>
    <property type="match status" value="1"/>
</dbReference>
<keyword evidence="5 10" id="KW-0507">mRNA processing</keyword>
<dbReference type="PANTHER" id="PTHR15728:SF0">
    <property type="entry name" value="PAN2-PAN3 DEADENYLATION COMPLEX CATALYTIC SUBUNIT PAN2"/>
    <property type="match status" value="1"/>
</dbReference>
<comment type="domain">
    <text evidence="10">The linker, or PAN3 interaction domain (PID), between the WD40 repeats and the pseudo-UCH domain mediates interaction with PAN3.</text>
</comment>
<evidence type="ECO:0000256" key="2">
    <source>
        <dbReference type="ARBA" id="ARBA00004496"/>
    </source>
</evidence>
<evidence type="ECO:0000313" key="14">
    <source>
        <dbReference type="Proteomes" id="UP000469558"/>
    </source>
</evidence>
<evidence type="ECO:0000256" key="1">
    <source>
        <dbReference type="ARBA" id="ARBA00001663"/>
    </source>
</evidence>
<dbReference type="InterPro" id="IPR050785">
    <property type="entry name" value="PAN2-PAN3_catalytic_subunit"/>
</dbReference>
<dbReference type="InterPro" id="IPR015943">
    <property type="entry name" value="WD40/YVTN_repeat-like_dom_sf"/>
</dbReference>
<dbReference type="GO" id="GO:0046872">
    <property type="term" value="F:metal ion binding"/>
    <property type="evidence" value="ECO:0007669"/>
    <property type="project" value="UniProtKB-KW"/>
</dbReference>
<dbReference type="InterPro" id="IPR013520">
    <property type="entry name" value="Ribonucl_H"/>
</dbReference>
<dbReference type="PANTHER" id="PTHR15728">
    <property type="entry name" value="DEADENYLATION COMPLEX CATALYTIC SUBUNIT PAN2"/>
    <property type="match status" value="1"/>
</dbReference>
<feature type="binding site" evidence="10">
    <location>
        <position position="981"/>
    </location>
    <ligand>
        <name>a divalent metal cation</name>
        <dbReference type="ChEBI" id="CHEBI:60240"/>
        <note>catalytic</note>
    </ligand>
</feature>
<evidence type="ECO:0000256" key="3">
    <source>
        <dbReference type="ARBA" id="ARBA00022490"/>
    </source>
</evidence>
<dbReference type="FunFam" id="3.30.420.10:FF:000028">
    <property type="entry name" value="PAN2-PAN3 deadenylation complex catalytic subunit PAN2"/>
    <property type="match status" value="1"/>
</dbReference>
<evidence type="ECO:0000313" key="13">
    <source>
        <dbReference type="EMBL" id="TVY84695.1"/>
    </source>
</evidence>
<comment type="caution">
    <text evidence="13">The sequence shown here is derived from an EMBL/GenBank/DDBJ whole genome shotgun (WGS) entry which is preliminary data.</text>
</comment>
<feature type="binding site" evidence="10">
    <location>
        <position position="819"/>
    </location>
    <ligand>
        <name>a divalent metal cation</name>
        <dbReference type="ChEBI" id="CHEBI:60240"/>
        <note>catalytic</note>
    </ligand>
</feature>
<dbReference type="Gene3D" id="3.90.70.10">
    <property type="entry name" value="Cysteine proteinases"/>
    <property type="match status" value="1"/>
</dbReference>
<sequence>MAHSVRSLVGVPVGRMKLICLTYRHEDMKDLHCMSYTSKGTSEILVAGLQDQMFTIDVDKGTVTKQVVKAPKTGGTSLNSQIPLSDHYTKMKRSRYICAATQSGSINILDSTTFNIVKTWKAHTSLINDMDAQHDYIVTCGYSFRGGNQQSYMHDPLVNVFDLKNMISLPPIPFPAGAAFVRMHPRMSTTSIVVSQMGQMHIVDLMNVHTSNVRQANVFSSHLTMVEIAPSGEAICLADGECYMHLWGSPSRIRFAELSNPVEFADPEETQAQVDWTVETPLSTIGLPYYREQLLSAWPSHMIFEVGAPPAKLDPQIAASLKRSEWFEYARNTRTGIKRNQVENTRTTEKSATSLQAPKFLSEKARESANEAAAGEWRISDVADAIGATELSSLKAEVPVMYRNVEIKYSKFGVDDFDFGFYNKTTYSGLEIHISNSYANPLLQVMHFTPLIRNTALQHTATGCINDMCMLCEMGFLFDMLEKAEGSICQATNMLKTFSNHPQAALLKLLEEDEPISTLTSMLQSLNRFLLEKITLDYRSVPPHSAAFDQILATSATTVIRCASCRTEHTRPGTTFVNDLLYPPPKIAARNARVPRMSFCQILKMSVERETTSRGWCNRCNRYQSLATRKTIHSVPAVLMLNAMVNSPEARLLWATPGWLPEEIGVIVDSGQFYCYQGDDLKLHLQRGVHNLVVYSLVGLAADIDSGQNQKSHLVSLVNVALSQPTAPAESQWHLFNDFLVRPIQKEEALTFNTSWKLPSVIAYQLKAANNRIDNTWKQNLDTTLLYVNNYNLLNPNKRTYRPLVAQEAPGEGTVIALDTEFVAVRQPEIEMNSDGERETIRPIVYALARVSVIRGAGEDEGLPFIDDYILTKEPIVDYLTSYSGIVQGDLDPRVSPHNLVPLKVAYKKLWILLNLGCKFLGHGLKQDFRVTNIHVPRAQVIDTIDLFFVKARLRKLSLAFLAWFILKEDIQLETHDSIEDSRTALKLYRKWEEFQDAGILETILADIYRTGRELNYKPPPAKKDGHVIERTETPPILAGSEAGMSSGPTTPVRKPIGLAPGSATGGSSFGSGSGWTPGRTGVGGSPLR</sequence>
<dbReference type="Proteomes" id="UP000469558">
    <property type="component" value="Unassembled WGS sequence"/>
</dbReference>
<organism evidence="13 14">
    <name type="scientific">Lachnellula suecica</name>
    <dbReference type="NCBI Taxonomy" id="602035"/>
    <lineage>
        <taxon>Eukaryota</taxon>
        <taxon>Fungi</taxon>
        <taxon>Dikarya</taxon>
        <taxon>Ascomycota</taxon>
        <taxon>Pezizomycotina</taxon>
        <taxon>Leotiomycetes</taxon>
        <taxon>Helotiales</taxon>
        <taxon>Lachnaceae</taxon>
        <taxon>Lachnellula</taxon>
    </lineage>
</organism>
<dbReference type="CDD" id="cd06143">
    <property type="entry name" value="PAN2_exo"/>
    <property type="match status" value="1"/>
</dbReference>
<evidence type="ECO:0000256" key="10">
    <source>
        <dbReference type="HAMAP-Rule" id="MF_03182"/>
    </source>
</evidence>
<keyword evidence="3 10" id="KW-0963">Cytoplasm</keyword>
<keyword evidence="14" id="KW-1185">Reference proteome</keyword>
<evidence type="ECO:0000256" key="9">
    <source>
        <dbReference type="ARBA" id="ARBA00022839"/>
    </source>
</evidence>
<dbReference type="GO" id="GO:0006397">
    <property type="term" value="P:mRNA processing"/>
    <property type="evidence" value="ECO:0007669"/>
    <property type="project" value="UniProtKB-KW"/>
</dbReference>
<dbReference type="Gene3D" id="3.30.420.10">
    <property type="entry name" value="Ribonuclease H-like superfamily/Ribonuclease H"/>
    <property type="match status" value="1"/>
</dbReference>
<dbReference type="GO" id="GO:0003676">
    <property type="term" value="F:nucleic acid binding"/>
    <property type="evidence" value="ECO:0007669"/>
    <property type="project" value="InterPro"/>
</dbReference>
<dbReference type="EMBL" id="QGMK01000062">
    <property type="protein sequence ID" value="TVY84695.1"/>
    <property type="molecule type" value="Genomic_DNA"/>
</dbReference>
<dbReference type="GO" id="GO:0000289">
    <property type="term" value="P:nuclear-transcribed mRNA poly(A) tail shortening"/>
    <property type="evidence" value="ECO:0007669"/>
    <property type="project" value="UniProtKB-UniRule"/>
</dbReference>
<dbReference type="PROSITE" id="PS50235">
    <property type="entry name" value="USP_3"/>
    <property type="match status" value="1"/>
</dbReference>
<gene>
    <name evidence="10 13" type="primary">PAN2</name>
    <name evidence="13" type="ORF">LSUE1_G001480</name>
</gene>
<dbReference type="Gene3D" id="2.130.10.10">
    <property type="entry name" value="YVTN repeat-like/Quinoprotein amine dehydrogenase"/>
    <property type="match status" value="1"/>
</dbReference>
<reference evidence="13 14" key="1">
    <citation type="submission" date="2018-05" db="EMBL/GenBank/DDBJ databases">
        <title>Genome sequencing and assembly of the regulated plant pathogen Lachnellula willkommii and related sister species for the development of diagnostic species identification markers.</title>
        <authorList>
            <person name="Giroux E."/>
            <person name="Bilodeau G."/>
        </authorList>
    </citation>
    <scope>NUCLEOTIDE SEQUENCE [LARGE SCALE GENOMIC DNA]</scope>
    <source>
        <strain evidence="13 14">CBS 268.59</strain>
    </source>
</reference>
<comment type="cofactor">
    <cofactor evidence="10">
        <name>a divalent metal cation</name>
        <dbReference type="ChEBI" id="CHEBI:60240"/>
    </cofactor>
    <text evidence="10">Binds 2 metal cations per subunit in the catalytic exonuclease domain.</text>
</comment>
<evidence type="ECO:0000256" key="7">
    <source>
        <dbReference type="ARBA" id="ARBA00022723"/>
    </source>
</evidence>
<dbReference type="SUPFAM" id="SSF50978">
    <property type="entry name" value="WD40 repeat-like"/>
    <property type="match status" value="1"/>
</dbReference>
<dbReference type="InterPro" id="IPR012337">
    <property type="entry name" value="RNaseH-like_sf"/>
</dbReference>
<dbReference type="InterPro" id="IPR030843">
    <property type="entry name" value="PAN2"/>
</dbReference>
<evidence type="ECO:0000256" key="6">
    <source>
        <dbReference type="ARBA" id="ARBA00022722"/>
    </source>
</evidence>
<proteinExistence type="inferred from homology"/>
<feature type="domain" description="USP" evidence="12">
    <location>
        <begin position="428"/>
        <end position="767"/>
    </location>
</feature>
<feature type="binding site" evidence="10">
    <location>
        <position position="928"/>
    </location>
    <ligand>
        <name>a divalent metal cation</name>
        <dbReference type="ChEBI" id="CHEBI:60240"/>
        <note>catalytic</note>
    </ligand>
</feature>
<comment type="activity regulation">
    <text evidence="10">Positively regulated by the regulatory subunit PAN3.</text>
</comment>
<dbReference type="OrthoDB" id="16516at2759"/>
<comment type="caution">
    <text evidence="10">Lacks conserved residue(s) required for the propagation of feature annotation.</text>
</comment>
<accession>A0A8T9CFY3</accession>
<feature type="binding site" evidence="10">
    <location>
        <position position="821"/>
    </location>
    <ligand>
        <name>a divalent metal cation</name>
        <dbReference type="ChEBI" id="CHEBI:60240"/>
        <note>catalytic</note>
    </ligand>
</feature>
<dbReference type="SMART" id="SM00479">
    <property type="entry name" value="EXOIII"/>
    <property type="match status" value="1"/>
</dbReference>
<keyword evidence="4" id="KW-0853">WD repeat</keyword>
<dbReference type="GO" id="GO:0031251">
    <property type="term" value="C:PAN complex"/>
    <property type="evidence" value="ECO:0007669"/>
    <property type="project" value="UniProtKB-UniRule"/>
</dbReference>